<feature type="compositionally biased region" description="Pro residues" evidence="1">
    <location>
        <begin position="264"/>
        <end position="277"/>
    </location>
</feature>
<name>F4S9R5_MELLP</name>
<keyword evidence="3" id="KW-1185">Reference proteome</keyword>
<feature type="region of interest" description="Disordered" evidence="1">
    <location>
        <begin position="27"/>
        <end position="54"/>
    </location>
</feature>
<evidence type="ECO:0000313" key="2">
    <source>
        <dbReference type="EMBL" id="EGF98622.1"/>
    </source>
</evidence>
<dbReference type="HOGENOM" id="CLU_027286_0_0_1"/>
<dbReference type="Proteomes" id="UP000001072">
    <property type="component" value="Unassembled WGS sequence"/>
</dbReference>
<feature type="region of interest" description="Disordered" evidence="1">
    <location>
        <begin position="80"/>
        <end position="124"/>
    </location>
</feature>
<feature type="compositionally biased region" description="Polar residues" evidence="1">
    <location>
        <begin position="548"/>
        <end position="558"/>
    </location>
</feature>
<evidence type="ECO:0000313" key="3">
    <source>
        <dbReference type="Proteomes" id="UP000001072"/>
    </source>
</evidence>
<dbReference type="EMBL" id="GL883172">
    <property type="protein sequence ID" value="EGF98622.1"/>
    <property type="molecule type" value="Genomic_DNA"/>
</dbReference>
<feature type="region of interest" description="Disordered" evidence="1">
    <location>
        <begin position="158"/>
        <end position="327"/>
    </location>
</feature>
<dbReference type="OrthoDB" id="2515167at2759"/>
<feature type="compositionally biased region" description="Basic and acidic residues" evidence="1">
    <location>
        <begin position="287"/>
        <end position="318"/>
    </location>
</feature>
<protein>
    <submittedName>
        <fullName evidence="2">Uncharacterized protein</fullName>
    </submittedName>
</protein>
<sequence length="647" mass="72513">MNSSNKEELAARLAQAEENVARLTRSTAAATGALPGPALALPSRGNGKKTATKETVMETVEELDEGDEDGQPVDYDLLLAEELIGSDEEDGSYQPEESGSKGKGRAASVEEEESAMSEAEGDEMIRMQGEIAELYSKHEWSKGAALLAYYSDTFLQEPRNERGSAPRNPTPGPSVRRNLVQQAAPNPSPPQQREKTPTPEEVDTLAETNRAGVSRRSPYTLIQENLSNAVSDIPQTSRHRQMPGRPPSPPSSHDSSPSRGGRPTLPPPRQNQSPTPPLSRRRNSPASRREPVDEPRAGRDQVPADRPRDVTRQEREAAGLDAGNSEEELAKAMLESGKGRMVLSNGDVIENGRRILNDDSEQMERILTPLSQVLQVWLKTFKAYIPLTVFNKRWLREDQKEWEVKEPQTEAKILKGGANVKAYGGKPPPEELLMQFEEWLDSMKLFVRYVEEAGWVTQAERFRSHMDIVMDLRDNTGWMVALRYCRRIRQGVMRVTVDQKICNISKLQVRILDEVKQVCENLGERAYQTNPHAPGGPKDHIDPESGLARSSSSTSNAKKGQPTEAANYELSRKPKRKWLPDDEWEAKKKAERAARNSKREDWGKAAGRYAEKANWRDEKRRDRSRSRSRDRGGQGYRYGGKSGKGRY</sequence>
<dbReference type="InParanoid" id="F4S9R5"/>
<proteinExistence type="predicted"/>
<dbReference type="KEGG" id="mlr:MELLADRAFT_95551"/>
<feature type="compositionally biased region" description="Basic and acidic residues" evidence="1">
    <location>
        <begin position="585"/>
        <end position="632"/>
    </location>
</feature>
<accession>F4S9R5</accession>
<organism evidence="3">
    <name type="scientific">Melampsora larici-populina (strain 98AG31 / pathotype 3-4-7)</name>
    <name type="common">Poplar leaf rust fungus</name>
    <dbReference type="NCBI Taxonomy" id="747676"/>
    <lineage>
        <taxon>Eukaryota</taxon>
        <taxon>Fungi</taxon>
        <taxon>Dikarya</taxon>
        <taxon>Basidiomycota</taxon>
        <taxon>Pucciniomycotina</taxon>
        <taxon>Pucciniomycetes</taxon>
        <taxon>Pucciniales</taxon>
        <taxon>Melampsoraceae</taxon>
        <taxon>Melampsora</taxon>
    </lineage>
</organism>
<dbReference type="GeneID" id="18937275"/>
<feature type="compositionally biased region" description="Low complexity" evidence="1">
    <location>
        <begin position="27"/>
        <end position="42"/>
    </location>
</feature>
<dbReference type="VEuPathDB" id="FungiDB:MELLADRAFT_95551"/>
<dbReference type="RefSeq" id="XP_007418108.1">
    <property type="nucleotide sequence ID" value="XM_007418046.1"/>
</dbReference>
<feature type="compositionally biased region" description="Acidic residues" evidence="1">
    <location>
        <begin position="109"/>
        <end position="122"/>
    </location>
</feature>
<feature type="compositionally biased region" description="Gly residues" evidence="1">
    <location>
        <begin position="633"/>
        <end position="647"/>
    </location>
</feature>
<reference evidence="3" key="1">
    <citation type="journal article" date="2011" name="Proc. Natl. Acad. Sci. U.S.A.">
        <title>Obligate biotrophy features unraveled by the genomic analysis of rust fungi.</title>
        <authorList>
            <person name="Duplessis S."/>
            <person name="Cuomo C.A."/>
            <person name="Lin Y.-C."/>
            <person name="Aerts A."/>
            <person name="Tisserant E."/>
            <person name="Veneault-Fourrey C."/>
            <person name="Joly D.L."/>
            <person name="Hacquard S."/>
            <person name="Amselem J."/>
            <person name="Cantarel B.L."/>
            <person name="Chiu R."/>
            <person name="Coutinho P.M."/>
            <person name="Feau N."/>
            <person name="Field M."/>
            <person name="Frey P."/>
            <person name="Gelhaye E."/>
            <person name="Goldberg J."/>
            <person name="Grabherr M.G."/>
            <person name="Kodira C.D."/>
            <person name="Kohler A."/>
            <person name="Kuees U."/>
            <person name="Lindquist E.A."/>
            <person name="Lucas S.M."/>
            <person name="Mago R."/>
            <person name="Mauceli E."/>
            <person name="Morin E."/>
            <person name="Murat C."/>
            <person name="Pangilinan J.L."/>
            <person name="Park R."/>
            <person name="Pearson M."/>
            <person name="Quesneville H."/>
            <person name="Rouhier N."/>
            <person name="Sakthikumar S."/>
            <person name="Salamov A.A."/>
            <person name="Schmutz J."/>
            <person name="Selles B."/>
            <person name="Shapiro H."/>
            <person name="Tanguay P."/>
            <person name="Tuskan G.A."/>
            <person name="Henrissat B."/>
            <person name="Van de Peer Y."/>
            <person name="Rouze P."/>
            <person name="Ellis J.G."/>
            <person name="Dodds P.N."/>
            <person name="Schein J.E."/>
            <person name="Zhong S."/>
            <person name="Hamelin R.C."/>
            <person name="Grigoriev I.V."/>
            <person name="Szabo L.J."/>
            <person name="Martin F."/>
        </authorList>
    </citation>
    <scope>NUCLEOTIDE SEQUENCE [LARGE SCALE GENOMIC DNA]</scope>
    <source>
        <strain evidence="3">98AG31 / pathotype 3-4-7</strain>
    </source>
</reference>
<dbReference type="AlphaFoldDB" id="F4S9R5"/>
<feature type="compositionally biased region" description="Low complexity" evidence="1">
    <location>
        <begin position="251"/>
        <end position="263"/>
    </location>
</feature>
<feature type="compositionally biased region" description="Polar residues" evidence="1">
    <location>
        <begin position="220"/>
        <end position="236"/>
    </location>
</feature>
<gene>
    <name evidence="2" type="ORF">MELLADRAFT_95551</name>
</gene>
<evidence type="ECO:0000256" key="1">
    <source>
        <dbReference type="SAM" id="MobiDB-lite"/>
    </source>
</evidence>
<feature type="region of interest" description="Disordered" evidence="1">
    <location>
        <begin position="526"/>
        <end position="647"/>
    </location>
</feature>